<evidence type="ECO:0000313" key="2">
    <source>
        <dbReference type="Proteomes" id="UP000811545"/>
    </source>
</evidence>
<reference evidence="1 2" key="1">
    <citation type="journal article" date="2021" name="bioRxiv">
        <title>Unique metabolic strategies in Hadean analogues reveal hints for primordial physiology.</title>
        <authorList>
            <person name="Nobu M.K."/>
            <person name="Nakai R."/>
            <person name="Tamazawa S."/>
            <person name="Mori H."/>
            <person name="Toyoda A."/>
            <person name="Ijiri A."/>
            <person name="Suzuki S."/>
            <person name="Kurokawa K."/>
            <person name="Kamagata Y."/>
            <person name="Tamaki H."/>
        </authorList>
    </citation>
    <scope>NUCLEOTIDE SEQUENCE [LARGE SCALE GENOMIC DNA]</scope>
    <source>
        <strain evidence="1">BS525</strain>
    </source>
</reference>
<organism evidence="1 2">
    <name type="scientific">Psychracetigena formicireducens</name>
    <dbReference type="NCBI Taxonomy" id="2986056"/>
    <lineage>
        <taxon>Bacteria</taxon>
        <taxon>Bacillati</taxon>
        <taxon>Candidatus Lithacetigenota</taxon>
        <taxon>Candidatus Psychracetigena</taxon>
    </lineage>
</organism>
<comment type="caution">
    <text evidence="1">The sequence shown here is derived from an EMBL/GenBank/DDBJ whole genome shotgun (WGS) entry which is preliminary data.</text>
</comment>
<dbReference type="Proteomes" id="UP000811545">
    <property type="component" value="Unassembled WGS sequence"/>
</dbReference>
<sequence length="118" mass="14011">MEIFPLGLQDNLRRLLAPYNLIELNYPGANYNENLLDKRTNLVSYTHLNFDINWWDAWHLQFSDDTAGFIEALVYEDPYSPVVRLELVRRLTRGLLAAHIPGTRVYYSFRYRRGDKLF</sequence>
<gene>
    <name evidence="1" type="ORF">DDT42_01711</name>
</gene>
<accession>A0A9E2BIN7</accession>
<name>A0A9E2BIN7_PSYF1</name>
<evidence type="ECO:0000313" key="1">
    <source>
        <dbReference type="EMBL" id="MBT9145834.1"/>
    </source>
</evidence>
<proteinExistence type="predicted"/>
<dbReference type="AlphaFoldDB" id="A0A9E2BIN7"/>
<protein>
    <submittedName>
        <fullName evidence="1">Uncharacterized protein</fullName>
    </submittedName>
</protein>
<dbReference type="EMBL" id="QLTW01000190">
    <property type="protein sequence ID" value="MBT9145834.1"/>
    <property type="molecule type" value="Genomic_DNA"/>
</dbReference>